<reference evidence="1" key="2">
    <citation type="journal article" date="2021" name="Viruses">
        <title>Illuminating the Plant Rhabdovirus Landscape through Metatranscriptomics Data.</title>
        <authorList>
            <person name="Bejerman N."/>
            <person name="Dietzgen R.G."/>
            <person name="Debat H."/>
        </authorList>
    </citation>
    <scope>NUCLEOTIDE SEQUENCE</scope>
</reference>
<evidence type="ECO:0000313" key="1">
    <source>
        <dbReference type="EMBL" id="DAF42293.1"/>
    </source>
</evidence>
<keyword evidence="2" id="KW-1185">Reference proteome</keyword>
<dbReference type="RefSeq" id="YP_010802253.1">
    <property type="nucleotide sequence ID" value="NC_076972.1"/>
</dbReference>
<evidence type="ECO:0000313" key="2">
    <source>
        <dbReference type="Proteomes" id="UP001161651"/>
    </source>
</evidence>
<sequence>MATVTKTIYPSAQAGKTYDRNITSPADFIFTNKPKPSVLQESLQISGKQLICDSYEIRTSNRLENLNMESYLNKRKIELSLKNLFNVFSVEVDIKQITCIWFPILESMSKTKVNISVFYNGASDQKSFTSDRVKVVDAYGIASEQLAVVIHPCNKLYFRNGKLDSLPWTLEVNTDCIADGVDLVVGHLGIQYEYRSRIVYKTTKIVSSQFKNPIVRSSNKFFPYYIPTMIYATGSISRIYEFRDDPRSKLFDTLVLPHVKPGTSLENLWVLRNSLTYQDMEDFTTWIGPCVNKGTTYCTCGDHVHQFFNRVIDLQKSRMYITLSDANRLTREMDEENCNGGLK</sequence>
<organism evidence="1 2">
    <name type="scientific">Asclepias syriaca virus 2</name>
    <dbReference type="NCBI Taxonomy" id="2793723"/>
    <lineage>
        <taxon>Viruses</taxon>
        <taxon>Riboviria</taxon>
        <taxon>Orthornavirae</taxon>
        <taxon>Negarnaviricota</taxon>
        <taxon>Haploviricotina</taxon>
        <taxon>Monjiviricetes</taxon>
        <taxon>Mononegavirales</taxon>
        <taxon>Rhabdoviridae</taxon>
        <taxon>Betarhabdovirinae</taxon>
        <taxon>Betanucleorhabdovirus</taxon>
        <taxon>Betanucleorhabdovirus asclepiadis</taxon>
    </lineage>
</organism>
<dbReference type="GeneID" id="80540972"/>
<reference evidence="1" key="1">
    <citation type="journal article" date="2021" name="J. Anim. Genet.">
        <title>Illuminating the plant rhabdovirus landscape through metatranscriptomics data.</title>
        <authorList>
            <person name="Bejerman N."/>
            <person name="Dietzgen R.G."/>
            <person name="Debat H."/>
        </authorList>
    </citation>
    <scope>NUCLEOTIDE SEQUENCE</scope>
</reference>
<dbReference type="KEGG" id="vg:80540972"/>
<dbReference type="EMBL" id="BK014299">
    <property type="protein sequence ID" value="DAF42293.1"/>
    <property type="molecule type" value="Viral_cRNA"/>
</dbReference>
<protein>
    <submittedName>
        <fullName evidence="1">P3</fullName>
    </submittedName>
</protein>
<name>A0A8D9UIT5_9RHAB</name>
<accession>A0A8D9UIT5</accession>
<proteinExistence type="predicted"/>
<dbReference type="Proteomes" id="UP001161651">
    <property type="component" value="Segment"/>
</dbReference>